<evidence type="ECO:0000313" key="2">
    <source>
        <dbReference type="Proteomes" id="UP000499080"/>
    </source>
</evidence>
<dbReference type="Proteomes" id="UP000499080">
    <property type="component" value="Unassembled WGS sequence"/>
</dbReference>
<dbReference type="OrthoDB" id="6418112at2759"/>
<comment type="caution">
    <text evidence="1">The sequence shown here is derived from an EMBL/GenBank/DDBJ whole genome shotgun (WGS) entry which is preliminary data.</text>
</comment>
<protein>
    <submittedName>
        <fullName evidence="1">Uncharacterized protein</fullName>
    </submittedName>
</protein>
<name>A0A4Y2USY8_ARAVE</name>
<organism evidence="1 2">
    <name type="scientific">Araneus ventricosus</name>
    <name type="common">Orbweaver spider</name>
    <name type="synonym">Epeira ventricosa</name>
    <dbReference type="NCBI Taxonomy" id="182803"/>
    <lineage>
        <taxon>Eukaryota</taxon>
        <taxon>Metazoa</taxon>
        <taxon>Ecdysozoa</taxon>
        <taxon>Arthropoda</taxon>
        <taxon>Chelicerata</taxon>
        <taxon>Arachnida</taxon>
        <taxon>Araneae</taxon>
        <taxon>Araneomorphae</taxon>
        <taxon>Entelegynae</taxon>
        <taxon>Araneoidea</taxon>
        <taxon>Araneidae</taxon>
        <taxon>Araneus</taxon>
    </lineage>
</organism>
<keyword evidence="2" id="KW-1185">Reference proteome</keyword>
<proteinExistence type="predicted"/>
<reference evidence="1 2" key="1">
    <citation type="journal article" date="2019" name="Sci. Rep.">
        <title>Orb-weaving spider Araneus ventricosus genome elucidates the spidroin gene catalogue.</title>
        <authorList>
            <person name="Kono N."/>
            <person name="Nakamura H."/>
            <person name="Ohtoshi R."/>
            <person name="Moran D.A.P."/>
            <person name="Shinohara A."/>
            <person name="Yoshida Y."/>
            <person name="Fujiwara M."/>
            <person name="Mori M."/>
            <person name="Tomita M."/>
            <person name="Arakawa K."/>
        </authorList>
    </citation>
    <scope>NUCLEOTIDE SEQUENCE [LARGE SCALE GENOMIC DNA]</scope>
</reference>
<dbReference type="AlphaFoldDB" id="A0A4Y2USY8"/>
<evidence type="ECO:0000313" key="1">
    <source>
        <dbReference type="EMBL" id="GBO14806.1"/>
    </source>
</evidence>
<gene>
    <name evidence="1" type="ORF">AVEN_3714_1</name>
</gene>
<sequence>MKFTRQGKLIFSTADPVCASQLLNFEKIMDTPITTGVIWKNITDRFLIFDIPTKTPLTELVEELTRKNDIQIDIPTKTPLTELAEELTRKNGIEIVEMRRFVKLYSTQEASSVLVTILGTTL</sequence>
<accession>A0A4Y2USY8</accession>
<dbReference type="EMBL" id="BGPR01038911">
    <property type="protein sequence ID" value="GBO14806.1"/>
    <property type="molecule type" value="Genomic_DNA"/>
</dbReference>